<protein>
    <submittedName>
        <fullName evidence="1">Uncharacterized protein</fullName>
    </submittedName>
</protein>
<dbReference type="RefSeq" id="XP_065963328.1">
    <property type="nucleotide sequence ID" value="XM_066106390.1"/>
</dbReference>
<sequence length="131" mass="13991">MILAMMSCEYGNCMGKMVTCSRTSGACVGVGVGLGLCGSRMLLLRDPDCLDPGVSVPPFLIGVVNLKDPFSRSWELWCASTGGGDDMWILRPDSLFRKRGRSLRARAPASLAGSIDLDKMDVSEGTADTKL</sequence>
<dbReference type="AlphaFoldDB" id="A0A317A9J9"/>
<organism evidence="1 2">
    <name type="scientific">Pyrenophora tritici-repentis</name>
    <dbReference type="NCBI Taxonomy" id="45151"/>
    <lineage>
        <taxon>Eukaryota</taxon>
        <taxon>Fungi</taxon>
        <taxon>Dikarya</taxon>
        <taxon>Ascomycota</taxon>
        <taxon>Pezizomycotina</taxon>
        <taxon>Dothideomycetes</taxon>
        <taxon>Pleosporomycetidae</taxon>
        <taxon>Pleosporales</taxon>
        <taxon>Pleosporineae</taxon>
        <taxon>Pleosporaceae</taxon>
        <taxon>Pyrenophora</taxon>
    </lineage>
</organism>
<proteinExistence type="predicted"/>
<evidence type="ECO:0000313" key="1">
    <source>
        <dbReference type="EMBL" id="KAF7573056.1"/>
    </source>
</evidence>
<accession>A0A317A9J9</accession>
<reference evidence="1" key="1">
    <citation type="journal article" date="2018" name="BMC Genomics">
        <title>Comparative genomics of the wheat fungal pathogen Pyrenophora tritici-repentis reveals chromosomal variations and genome plasticity.</title>
        <authorList>
            <person name="Moolhuijzen P."/>
            <person name="See P.T."/>
            <person name="Hane J.K."/>
            <person name="Shi G."/>
            <person name="Liu Z."/>
            <person name="Oliver R.P."/>
            <person name="Moffat C.S."/>
        </authorList>
    </citation>
    <scope>NUCLEOTIDE SEQUENCE [LARGE SCALE GENOMIC DNA]</scope>
    <source>
        <strain evidence="1">M4</strain>
    </source>
</reference>
<dbReference type="KEGG" id="ptrr:90955939"/>
<name>A0A317A9J9_9PLEO</name>
<dbReference type="GeneID" id="90955939"/>
<evidence type="ECO:0000313" key="2">
    <source>
        <dbReference type="Proteomes" id="UP000245464"/>
    </source>
</evidence>
<gene>
    <name evidence="1" type="ORF">PtrM4_079610</name>
</gene>
<dbReference type="EMBL" id="NQIK02000003">
    <property type="protein sequence ID" value="KAF7573056.1"/>
    <property type="molecule type" value="Genomic_DNA"/>
</dbReference>
<dbReference type="Proteomes" id="UP000245464">
    <property type="component" value="Chromosome 3"/>
</dbReference>
<comment type="caution">
    <text evidence="1">The sequence shown here is derived from an EMBL/GenBank/DDBJ whole genome shotgun (WGS) entry which is preliminary data.</text>
</comment>